<comment type="catalytic activity">
    <reaction evidence="6">
        <text>Endonucleolytic cleavage of RNA, removing 5'-extranucleotides from tRNA precursor.</text>
        <dbReference type="EC" id="3.1.26.5"/>
    </reaction>
</comment>
<dbReference type="PANTHER" id="PTHR15441">
    <property type="entry name" value="RIBONUCLEASE P PROTEIN SUBUNIT P14"/>
    <property type="match status" value="1"/>
</dbReference>
<dbReference type="PANTHER" id="PTHR15441:SF2">
    <property type="entry name" value="RIBONUCLEASE P_MRP PROTEIN SUBUNIT POP5"/>
    <property type="match status" value="1"/>
</dbReference>
<dbReference type="EC" id="3.1.26.5" evidence="6"/>
<evidence type="ECO:0000256" key="2">
    <source>
        <dbReference type="ARBA" id="ARBA00022694"/>
    </source>
</evidence>
<dbReference type="PIRSF" id="PIRSF004952">
    <property type="entry name" value="RNase_P_2"/>
    <property type="match status" value="1"/>
</dbReference>
<gene>
    <name evidence="6" type="primary">rnp2</name>
    <name evidence="7" type="ORF">PAP_02045</name>
</gene>
<accession>A0A075LRV0</accession>
<keyword evidence="1 6" id="KW-0963">Cytoplasm</keyword>
<dbReference type="HOGENOM" id="CLU_137733_1_0_2"/>
<evidence type="ECO:0000256" key="5">
    <source>
        <dbReference type="ARBA" id="ARBA00022801"/>
    </source>
</evidence>
<dbReference type="InterPro" id="IPR016434">
    <property type="entry name" value="Rnp2_archaea"/>
</dbReference>
<reference evidence="7 8" key="2">
    <citation type="journal article" date="2015" name="Genome Announc.">
        <title>Complete Genome Sequence of Hyperthermophilic Piezophilic Archaeon Palaeococcus pacificus DY20341T, Isolated from Deep-Sea Hydrothermal Sediments.</title>
        <authorList>
            <person name="Zeng X."/>
            <person name="Jebbar M."/>
            <person name="Shao Z."/>
        </authorList>
    </citation>
    <scope>NUCLEOTIDE SEQUENCE [LARGE SCALE GENOMIC DNA]</scope>
    <source>
        <strain evidence="7 8">DY20341</strain>
    </source>
</reference>
<dbReference type="Proteomes" id="UP000027981">
    <property type="component" value="Chromosome"/>
</dbReference>
<dbReference type="InterPro" id="IPR038085">
    <property type="entry name" value="Rnp2-like_sf"/>
</dbReference>
<dbReference type="EMBL" id="CP006019">
    <property type="protein sequence ID" value="AIF68841.1"/>
    <property type="molecule type" value="Genomic_DNA"/>
</dbReference>
<organism evidence="7 8">
    <name type="scientific">Palaeococcus pacificus DY20341</name>
    <dbReference type="NCBI Taxonomy" id="1343739"/>
    <lineage>
        <taxon>Archaea</taxon>
        <taxon>Methanobacteriati</taxon>
        <taxon>Methanobacteriota</taxon>
        <taxon>Thermococci</taxon>
        <taxon>Thermococcales</taxon>
        <taxon>Thermococcaceae</taxon>
        <taxon>Palaeococcus</taxon>
    </lineage>
</organism>
<keyword evidence="8" id="KW-1185">Reference proteome</keyword>
<keyword evidence="2 6" id="KW-0819">tRNA processing</keyword>
<dbReference type="Gene3D" id="3.30.70.3250">
    <property type="entry name" value="Ribonuclease P, Pop5 subunit"/>
    <property type="match status" value="1"/>
</dbReference>
<protein>
    <recommendedName>
        <fullName evidence="6">Ribonuclease P protein component 2</fullName>
        <shortName evidence="6">RNase P component 2</shortName>
        <ecNumber evidence="6">3.1.26.5</ecNumber>
    </recommendedName>
    <alternativeName>
        <fullName evidence="6">Pop5</fullName>
    </alternativeName>
</protein>
<dbReference type="GeneID" id="24841541"/>
<evidence type="ECO:0000256" key="1">
    <source>
        <dbReference type="ARBA" id="ARBA00022490"/>
    </source>
</evidence>
<dbReference type="KEGG" id="ppac:PAP_02045"/>
<keyword evidence="3 6" id="KW-0540">Nuclease</keyword>
<sequence>MSERPKTLPPTLRDKQRYIAFQVIGERAFKKDEIKRAIWDASLKTLGELGTAKAKVWFIKFDEKSQTGILRCDRKYVEEMRFALTMLTQINGSKAIVRTLGVSGTIRRLKMKFLKDFGWK</sequence>
<dbReference type="HAMAP" id="MF_00755">
    <property type="entry name" value="RNase_P_2"/>
    <property type="match status" value="1"/>
</dbReference>
<comment type="subunit">
    <text evidence="6">Consists of a catalytic RNA component and at least 4-5 protein subunits.</text>
</comment>
<dbReference type="GO" id="GO:0005737">
    <property type="term" value="C:cytoplasm"/>
    <property type="evidence" value="ECO:0007669"/>
    <property type="project" value="UniProtKB-SubCell"/>
</dbReference>
<keyword evidence="5 6" id="KW-0378">Hydrolase</keyword>
<dbReference type="Pfam" id="PF01900">
    <property type="entry name" value="RNase_P_Rpp14"/>
    <property type="match status" value="1"/>
</dbReference>
<dbReference type="InterPro" id="IPR002759">
    <property type="entry name" value="Pop5/Rpp14/Rnp2-like"/>
</dbReference>
<dbReference type="eggNOG" id="arCOG01365">
    <property type="taxonomic scope" value="Archaea"/>
</dbReference>
<dbReference type="STRING" id="1343739.PAP_02045"/>
<dbReference type="AlphaFoldDB" id="A0A075LRV0"/>
<evidence type="ECO:0000256" key="4">
    <source>
        <dbReference type="ARBA" id="ARBA00022759"/>
    </source>
</evidence>
<evidence type="ECO:0000313" key="7">
    <source>
        <dbReference type="EMBL" id="AIF68841.1"/>
    </source>
</evidence>
<evidence type="ECO:0000256" key="3">
    <source>
        <dbReference type="ARBA" id="ARBA00022722"/>
    </source>
</evidence>
<evidence type="ECO:0000313" key="8">
    <source>
        <dbReference type="Proteomes" id="UP000027981"/>
    </source>
</evidence>
<dbReference type="GO" id="GO:0001682">
    <property type="term" value="P:tRNA 5'-leader removal"/>
    <property type="evidence" value="ECO:0007669"/>
    <property type="project" value="UniProtKB-UniRule"/>
</dbReference>
<reference evidence="8" key="1">
    <citation type="submission" date="2013-06" db="EMBL/GenBank/DDBJ databases">
        <title>Complete Genome Sequence of Hyperthermophilic Palaeococcus pacificus DY20341T, Isolated from a Deep-Sea Hydrothermal Sediments.</title>
        <authorList>
            <person name="Zeng X."/>
            <person name="Shao Z."/>
        </authorList>
    </citation>
    <scope>NUCLEOTIDE SEQUENCE [LARGE SCALE GENOMIC DNA]</scope>
    <source>
        <strain evidence="8">DY20341</strain>
    </source>
</reference>
<comment type="function">
    <text evidence="6">Part of ribonuclease P, a protein complex that generates mature tRNA molecules by cleaving their 5'-ends.</text>
</comment>
<evidence type="ECO:0000256" key="6">
    <source>
        <dbReference type="HAMAP-Rule" id="MF_00755"/>
    </source>
</evidence>
<comment type="subcellular location">
    <subcellularLocation>
        <location evidence="6">Cytoplasm</location>
    </subcellularLocation>
</comment>
<name>A0A075LRV0_9EURY</name>
<dbReference type="RefSeq" id="WP_048164426.1">
    <property type="nucleotide sequence ID" value="NZ_CP006019.1"/>
</dbReference>
<dbReference type="GO" id="GO:0030677">
    <property type="term" value="C:ribonuclease P complex"/>
    <property type="evidence" value="ECO:0007669"/>
    <property type="project" value="UniProtKB-UniRule"/>
</dbReference>
<comment type="similarity">
    <text evidence="6">Belongs to the eukaryotic/archaeal RNase P protein component 2 family.</text>
</comment>
<dbReference type="GO" id="GO:0004526">
    <property type="term" value="F:ribonuclease P activity"/>
    <property type="evidence" value="ECO:0007669"/>
    <property type="project" value="UniProtKB-UniRule"/>
</dbReference>
<dbReference type="NCBIfam" id="NF002986">
    <property type="entry name" value="PRK03717.1"/>
    <property type="match status" value="1"/>
</dbReference>
<dbReference type="OrthoDB" id="19261at2157"/>
<proteinExistence type="inferred from homology"/>
<dbReference type="SUPFAM" id="SSF160350">
    <property type="entry name" value="Rnp2-like"/>
    <property type="match status" value="1"/>
</dbReference>
<keyword evidence="4 6" id="KW-0255">Endonuclease</keyword>